<dbReference type="PANTHER" id="PTHR24276:SF98">
    <property type="entry name" value="FI18310P1-RELATED"/>
    <property type="match status" value="1"/>
</dbReference>
<dbReference type="InterPro" id="IPR018114">
    <property type="entry name" value="TRYPSIN_HIS"/>
</dbReference>
<organism evidence="7 8">
    <name type="scientific">Tribolium castaneum</name>
    <name type="common">Red flour beetle</name>
    <dbReference type="NCBI Taxonomy" id="7070"/>
    <lineage>
        <taxon>Eukaryota</taxon>
        <taxon>Metazoa</taxon>
        <taxon>Ecdysozoa</taxon>
        <taxon>Arthropoda</taxon>
        <taxon>Hexapoda</taxon>
        <taxon>Insecta</taxon>
        <taxon>Pterygota</taxon>
        <taxon>Neoptera</taxon>
        <taxon>Endopterygota</taxon>
        <taxon>Coleoptera</taxon>
        <taxon>Polyphaga</taxon>
        <taxon>Cucujiformia</taxon>
        <taxon>Tenebrionidae</taxon>
        <taxon>Tenebrionidae incertae sedis</taxon>
        <taxon>Tribolium</taxon>
    </lineage>
</organism>
<dbReference type="InterPro" id="IPR001254">
    <property type="entry name" value="Trypsin_dom"/>
</dbReference>
<dbReference type="InterPro" id="IPR009003">
    <property type="entry name" value="Peptidase_S1_PA"/>
</dbReference>
<evidence type="ECO:0000313" key="7">
    <source>
        <dbReference type="EMBL" id="KYB29323.1"/>
    </source>
</evidence>
<evidence type="ECO:0000259" key="6">
    <source>
        <dbReference type="PROSITE" id="PS50240"/>
    </source>
</evidence>
<keyword evidence="5" id="KW-1015">Disulfide bond</keyword>
<keyword evidence="3" id="KW-0378">Hydrolase</keyword>
<dbReference type="PROSITE" id="PS00134">
    <property type="entry name" value="TRYPSIN_HIS"/>
    <property type="match status" value="1"/>
</dbReference>
<keyword evidence="8" id="KW-1185">Reference proteome</keyword>
<protein>
    <submittedName>
        <fullName evidence="7">Trypsin epsilon-like Protein</fullName>
    </submittedName>
</protein>
<reference evidence="7 8" key="2">
    <citation type="journal article" date="2010" name="Nucleic Acids Res.">
        <title>BeetleBase in 2010: revisions to provide comprehensive genomic information for Tribolium castaneum.</title>
        <authorList>
            <person name="Kim H.S."/>
            <person name="Murphy T."/>
            <person name="Xia J."/>
            <person name="Caragea D."/>
            <person name="Park Y."/>
            <person name="Beeman R.W."/>
            <person name="Lorenzen M.D."/>
            <person name="Butcher S."/>
            <person name="Manak J.R."/>
            <person name="Brown S.J."/>
        </authorList>
    </citation>
    <scope>GENOME REANNOTATION</scope>
    <source>
        <strain evidence="7 8">Georgia GA2</strain>
    </source>
</reference>
<comment type="similarity">
    <text evidence="1">Belongs to the peptidase S1 family.</text>
</comment>
<dbReference type="STRING" id="7070.A0A139WN55"/>
<dbReference type="SMART" id="SM00020">
    <property type="entry name" value="Tryp_SPc"/>
    <property type="match status" value="1"/>
</dbReference>
<accession>A0A139WN55</accession>
<dbReference type="Proteomes" id="UP000007266">
    <property type="component" value="Linkage group 2"/>
</dbReference>
<dbReference type="PROSITE" id="PS50240">
    <property type="entry name" value="TRYPSIN_DOM"/>
    <property type="match status" value="1"/>
</dbReference>
<name>A0A139WN55_TRICA</name>
<evidence type="ECO:0000256" key="2">
    <source>
        <dbReference type="ARBA" id="ARBA00022670"/>
    </source>
</evidence>
<dbReference type="InParanoid" id="A0A139WN55"/>
<dbReference type="PANTHER" id="PTHR24276">
    <property type="entry name" value="POLYSERASE-RELATED"/>
    <property type="match status" value="1"/>
</dbReference>
<keyword evidence="2" id="KW-0645">Protease</keyword>
<evidence type="ECO:0000256" key="5">
    <source>
        <dbReference type="ARBA" id="ARBA00023157"/>
    </source>
</evidence>
<proteinExistence type="inferred from homology"/>
<evidence type="ECO:0000256" key="3">
    <source>
        <dbReference type="ARBA" id="ARBA00022801"/>
    </source>
</evidence>
<dbReference type="CDD" id="cd00190">
    <property type="entry name" value="Tryp_SPc"/>
    <property type="match status" value="1"/>
</dbReference>
<dbReference type="AlphaFoldDB" id="A0A139WN55"/>
<keyword evidence="4" id="KW-0720">Serine protease</keyword>
<sequence>MISCISAVPSVDLEIPSTAFPYHVAVSVNGNFECGGSIIHQSYILTAAHCLPDARNAADITVSVGSKFLSEGGTIESVCDFYIHPLYEHVTFDNDIAVLRLCNELVFDENVSAIGLPEFEEVVEEGSVGVVAGWGKTEDLSVSPVLRFINLVTLNESQCRLLTEEHVTTNMFCASCAEDGMVCAPCDGDSGGGLVVDQKVIGIVSWGLGECRDSVNVFTQVSKFTEWIECIISQSSCEIIV</sequence>
<dbReference type="PRINTS" id="PR00722">
    <property type="entry name" value="CHYMOTRYPSIN"/>
</dbReference>
<evidence type="ECO:0000256" key="4">
    <source>
        <dbReference type="ARBA" id="ARBA00022825"/>
    </source>
</evidence>
<dbReference type="InterPro" id="IPR043504">
    <property type="entry name" value="Peptidase_S1_PA_chymotrypsin"/>
</dbReference>
<dbReference type="FunFam" id="2.40.10.10:FF:000068">
    <property type="entry name" value="transmembrane protease serine 2"/>
    <property type="match status" value="1"/>
</dbReference>
<dbReference type="Gene3D" id="2.40.10.10">
    <property type="entry name" value="Trypsin-like serine proteases"/>
    <property type="match status" value="2"/>
</dbReference>
<dbReference type="GO" id="GO:0006508">
    <property type="term" value="P:proteolysis"/>
    <property type="evidence" value="ECO:0007669"/>
    <property type="project" value="UniProtKB-KW"/>
</dbReference>
<dbReference type="SUPFAM" id="SSF50494">
    <property type="entry name" value="Trypsin-like serine proteases"/>
    <property type="match status" value="1"/>
</dbReference>
<dbReference type="InterPro" id="IPR050430">
    <property type="entry name" value="Peptidase_S1"/>
</dbReference>
<dbReference type="Pfam" id="PF00089">
    <property type="entry name" value="Trypsin"/>
    <property type="match status" value="1"/>
</dbReference>
<evidence type="ECO:0000313" key="8">
    <source>
        <dbReference type="Proteomes" id="UP000007266"/>
    </source>
</evidence>
<gene>
    <name evidence="7" type="primary">AUGUSTUS-3.0.2_32193</name>
    <name evidence="7" type="ORF">TcasGA2_TC032193</name>
</gene>
<dbReference type="GO" id="GO:0004252">
    <property type="term" value="F:serine-type endopeptidase activity"/>
    <property type="evidence" value="ECO:0000318"/>
    <property type="project" value="GO_Central"/>
</dbReference>
<dbReference type="EMBL" id="KQ971312">
    <property type="protein sequence ID" value="KYB29323.1"/>
    <property type="molecule type" value="Genomic_DNA"/>
</dbReference>
<reference evidence="7 8" key="1">
    <citation type="journal article" date="2008" name="Nature">
        <title>The genome of the model beetle and pest Tribolium castaneum.</title>
        <authorList>
            <consortium name="Tribolium Genome Sequencing Consortium"/>
            <person name="Richards S."/>
            <person name="Gibbs R.A."/>
            <person name="Weinstock G.M."/>
            <person name="Brown S.J."/>
            <person name="Denell R."/>
            <person name="Beeman R.W."/>
            <person name="Gibbs R."/>
            <person name="Beeman R.W."/>
            <person name="Brown S.J."/>
            <person name="Bucher G."/>
            <person name="Friedrich M."/>
            <person name="Grimmelikhuijzen C.J."/>
            <person name="Klingler M."/>
            <person name="Lorenzen M."/>
            <person name="Richards S."/>
            <person name="Roth S."/>
            <person name="Schroder R."/>
            <person name="Tautz D."/>
            <person name="Zdobnov E.M."/>
            <person name="Muzny D."/>
            <person name="Gibbs R.A."/>
            <person name="Weinstock G.M."/>
            <person name="Attaway T."/>
            <person name="Bell S."/>
            <person name="Buhay C.J."/>
            <person name="Chandrabose M.N."/>
            <person name="Chavez D."/>
            <person name="Clerk-Blankenburg K.P."/>
            <person name="Cree A."/>
            <person name="Dao M."/>
            <person name="Davis C."/>
            <person name="Chacko J."/>
            <person name="Dinh H."/>
            <person name="Dugan-Rocha S."/>
            <person name="Fowler G."/>
            <person name="Garner T.T."/>
            <person name="Garnes J."/>
            <person name="Gnirke A."/>
            <person name="Hawes A."/>
            <person name="Hernandez J."/>
            <person name="Hines S."/>
            <person name="Holder M."/>
            <person name="Hume J."/>
            <person name="Jhangiani S.N."/>
            <person name="Joshi V."/>
            <person name="Khan Z.M."/>
            <person name="Jackson L."/>
            <person name="Kovar C."/>
            <person name="Kowis A."/>
            <person name="Lee S."/>
            <person name="Lewis L.R."/>
            <person name="Margolis J."/>
            <person name="Morgan M."/>
            <person name="Nazareth L.V."/>
            <person name="Nguyen N."/>
            <person name="Okwuonu G."/>
            <person name="Parker D."/>
            <person name="Richards S."/>
            <person name="Ruiz S.J."/>
            <person name="Santibanez J."/>
            <person name="Savard J."/>
            <person name="Scherer S.E."/>
            <person name="Schneider B."/>
            <person name="Sodergren E."/>
            <person name="Tautz D."/>
            <person name="Vattahil S."/>
            <person name="Villasana D."/>
            <person name="White C.S."/>
            <person name="Wright R."/>
            <person name="Park Y."/>
            <person name="Beeman R.W."/>
            <person name="Lord J."/>
            <person name="Oppert B."/>
            <person name="Lorenzen M."/>
            <person name="Brown S."/>
            <person name="Wang L."/>
            <person name="Savard J."/>
            <person name="Tautz D."/>
            <person name="Richards S."/>
            <person name="Weinstock G."/>
            <person name="Gibbs R.A."/>
            <person name="Liu Y."/>
            <person name="Worley K."/>
            <person name="Weinstock G."/>
            <person name="Elsik C.G."/>
            <person name="Reese J.T."/>
            <person name="Elhaik E."/>
            <person name="Landan G."/>
            <person name="Graur D."/>
            <person name="Arensburger P."/>
            <person name="Atkinson P."/>
            <person name="Beeman R.W."/>
            <person name="Beidler J."/>
            <person name="Brown S.J."/>
            <person name="Demuth J.P."/>
            <person name="Drury D.W."/>
            <person name="Du Y.Z."/>
            <person name="Fujiwara H."/>
            <person name="Lorenzen M."/>
            <person name="Maselli V."/>
            <person name="Osanai M."/>
            <person name="Park Y."/>
            <person name="Robertson H.M."/>
            <person name="Tu Z."/>
            <person name="Wang J.J."/>
            <person name="Wang S."/>
            <person name="Richards S."/>
            <person name="Song H."/>
            <person name="Zhang L."/>
            <person name="Sodergren E."/>
            <person name="Werner D."/>
            <person name="Stanke M."/>
            <person name="Morgenstern B."/>
            <person name="Solovyev V."/>
            <person name="Kosarev P."/>
            <person name="Brown G."/>
            <person name="Chen H.C."/>
            <person name="Ermolaeva O."/>
            <person name="Hlavina W."/>
            <person name="Kapustin Y."/>
            <person name="Kiryutin B."/>
            <person name="Kitts P."/>
            <person name="Maglott D."/>
            <person name="Pruitt K."/>
            <person name="Sapojnikov V."/>
            <person name="Souvorov A."/>
            <person name="Mackey A.J."/>
            <person name="Waterhouse R.M."/>
            <person name="Wyder S."/>
            <person name="Zdobnov E.M."/>
            <person name="Zdobnov E.M."/>
            <person name="Wyder S."/>
            <person name="Kriventseva E.V."/>
            <person name="Kadowaki T."/>
            <person name="Bork P."/>
            <person name="Aranda M."/>
            <person name="Bao R."/>
            <person name="Beermann A."/>
            <person name="Berns N."/>
            <person name="Bolognesi R."/>
            <person name="Bonneton F."/>
            <person name="Bopp D."/>
            <person name="Brown S.J."/>
            <person name="Bucher G."/>
            <person name="Butts T."/>
            <person name="Chaumot A."/>
            <person name="Denell R.E."/>
            <person name="Ferrier D.E."/>
            <person name="Friedrich M."/>
            <person name="Gordon C.M."/>
            <person name="Jindra M."/>
            <person name="Klingler M."/>
            <person name="Lan Q."/>
            <person name="Lattorff H.M."/>
            <person name="Laudet V."/>
            <person name="von Levetsow C."/>
            <person name="Liu Z."/>
            <person name="Lutz R."/>
            <person name="Lynch J.A."/>
            <person name="da Fonseca R.N."/>
            <person name="Posnien N."/>
            <person name="Reuter R."/>
            <person name="Roth S."/>
            <person name="Savard J."/>
            <person name="Schinko J.B."/>
            <person name="Schmitt C."/>
            <person name="Schoppmeier M."/>
            <person name="Schroder R."/>
            <person name="Shippy T.D."/>
            <person name="Simonnet F."/>
            <person name="Marques-Souza H."/>
            <person name="Tautz D."/>
            <person name="Tomoyasu Y."/>
            <person name="Trauner J."/>
            <person name="Van der Zee M."/>
            <person name="Vervoort M."/>
            <person name="Wittkopp N."/>
            <person name="Wimmer E.A."/>
            <person name="Yang X."/>
            <person name="Jones A.K."/>
            <person name="Sattelle D.B."/>
            <person name="Ebert P.R."/>
            <person name="Nelson D."/>
            <person name="Scott J.G."/>
            <person name="Beeman R.W."/>
            <person name="Muthukrishnan S."/>
            <person name="Kramer K.J."/>
            <person name="Arakane Y."/>
            <person name="Beeman R.W."/>
            <person name="Zhu Q."/>
            <person name="Hogenkamp D."/>
            <person name="Dixit R."/>
            <person name="Oppert B."/>
            <person name="Jiang H."/>
            <person name="Zou Z."/>
            <person name="Marshall J."/>
            <person name="Elpidina E."/>
            <person name="Vinokurov K."/>
            <person name="Oppert C."/>
            <person name="Zou Z."/>
            <person name="Evans J."/>
            <person name="Lu Z."/>
            <person name="Zhao P."/>
            <person name="Sumathipala N."/>
            <person name="Altincicek B."/>
            <person name="Vilcinskas A."/>
            <person name="Williams M."/>
            <person name="Hultmark D."/>
            <person name="Hetru C."/>
            <person name="Jiang H."/>
            <person name="Grimmelikhuijzen C.J."/>
            <person name="Hauser F."/>
            <person name="Cazzamali G."/>
            <person name="Williamson M."/>
            <person name="Park Y."/>
            <person name="Li B."/>
            <person name="Tanaka Y."/>
            <person name="Predel R."/>
            <person name="Neupert S."/>
            <person name="Schachtner J."/>
            <person name="Verleyen P."/>
            <person name="Raible F."/>
            <person name="Bork P."/>
            <person name="Friedrich M."/>
            <person name="Walden K.K."/>
            <person name="Robertson H.M."/>
            <person name="Angeli S."/>
            <person name="Foret S."/>
            <person name="Bucher G."/>
            <person name="Schuetz S."/>
            <person name="Maleszka R."/>
            <person name="Wimmer E.A."/>
            <person name="Beeman R.W."/>
            <person name="Lorenzen M."/>
            <person name="Tomoyasu Y."/>
            <person name="Miller S.C."/>
            <person name="Grossmann D."/>
            <person name="Bucher G."/>
        </authorList>
    </citation>
    <scope>NUCLEOTIDE SEQUENCE [LARGE SCALE GENOMIC DNA]</scope>
    <source>
        <strain evidence="7 8">Georgia GA2</strain>
    </source>
</reference>
<dbReference type="InterPro" id="IPR001314">
    <property type="entry name" value="Peptidase_S1A"/>
</dbReference>
<feature type="domain" description="Peptidase S1" evidence="6">
    <location>
        <begin position="7"/>
        <end position="233"/>
    </location>
</feature>
<evidence type="ECO:0000256" key="1">
    <source>
        <dbReference type="ARBA" id="ARBA00007664"/>
    </source>
</evidence>